<keyword evidence="6 11" id="KW-0808">Transferase</keyword>
<dbReference type="GO" id="GO:0005789">
    <property type="term" value="C:endoplasmic reticulum membrane"/>
    <property type="evidence" value="ECO:0007669"/>
    <property type="project" value="TreeGrafter"/>
</dbReference>
<dbReference type="UniPathway" id="UPA00767">
    <property type="reaction ID" value="UER00751"/>
</dbReference>
<evidence type="ECO:0000256" key="9">
    <source>
        <dbReference type="ARBA" id="ARBA00023098"/>
    </source>
</evidence>
<dbReference type="EC" id="2.5.1.21" evidence="4 11"/>
<organism evidence="12 13">
    <name type="scientific">Chara braunii</name>
    <name type="common">Braun's stonewort</name>
    <dbReference type="NCBI Taxonomy" id="69332"/>
    <lineage>
        <taxon>Eukaryota</taxon>
        <taxon>Viridiplantae</taxon>
        <taxon>Streptophyta</taxon>
        <taxon>Charophyceae</taxon>
        <taxon>Charales</taxon>
        <taxon>Characeae</taxon>
        <taxon>Chara</taxon>
    </lineage>
</organism>
<dbReference type="Gramene" id="GBG77925">
    <property type="protein sequence ID" value="GBG77925"/>
    <property type="gene ID" value="CBR_g25856"/>
</dbReference>
<dbReference type="SFLD" id="SFLDG01018">
    <property type="entry name" value="Squalene/Phytoene_Synthase_Lik"/>
    <property type="match status" value="1"/>
</dbReference>
<keyword evidence="7 11" id="KW-0812">Transmembrane</keyword>
<feature type="transmembrane region" description="Helical" evidence="11">
    <location>
        <begin position="390"/>
        <end position="410"/>
    </location>
</feature>
<evidence type="ECO:0000256" key="8">
    <source>
        <dbReference type="ARBA" id="ARBA00022989"/>
    </source>
</evidence>
<comment type="cofactor">
    <cofactor evidence="1 11">
        <name>Mg(2+)</name>
        <dbReference type="ChEBI" id="CHEBI:18420"/>
    </cofactor>
</comment>
<dbReference type="CDD" id="cd00683">
    <property type="entry name" value="Trans_IPPS_HH"/>
    <property type="match status" value="1"/>
</dbReference>
<dbReference type="InterPro" id="IPR044844">
    <property type="entry name" value="Trans_IPPS_euk-type"/>
</dbReference>
<dbReference type="PANTHER" id="PTHR11626:SF2">
    <property type="entry name" value="SQUALENE SYNTHASE"/>
    <property type="match status" value="1"/>
</dbReference>
<gene>
    <name evidence="12" type="ORF">CBR_g25856</name>
</gene>
<dbReference type="Proteomes" id="UP000265515">
    <property type="component" value="Unassembled WGS sequence"/>
</dbReference>
<comment type="subcellular location">
    <subcellularLocation>
        <location evidence="2">Membrane</location>
    </subcellularLocation>
</comment>
<name>A0A388L6J1_CHABU</name>
<protein>
    <recommendedName>
        <fullName evidence="4 11">Squalene synthase</fullName>
        <ecNumber evidence="4 11">2.5.1.21</ecNumber>
    </recommendedName>
</protein>
<dbReference type="GO" id="GO:0055056">
    <property type="term" value="F:D-glucose transmembrane transporter activity"/>
    <property type="evidence" value="ECO:0007669"/>
    <property type="project" value="UniProtKB-UniRule"/>
</dbReference>
<dbReference type="GO" id="GO:0008610">
    <property type="term" value="P:lipid biosynthetic process"/>
    <property type="evidence" value="ECO:0007669"/>
    <property type="project" value="InterPro"/>
</dbReference>
<comment type="caution">
    <text evidence="12">The sequence shown here is derived from an EMBL/GenBank/DDBJ whole genome shotgun (WGS) entry which is preliminary data.</text>
</comment>
<evidence type="ECO:0000256" key="7">
    <source>
        <dbReference type="ARBA" id="ARBA00022692"/>
    </source>
</evidence>
<dbReference type="SFLD" id="SFLDS00005">
    <property type="entry name" value="Isoprenoid_Synthase_Type_I"/>
    <property type="match status" value="1"/>
</dbReference>
<evidence type="ECO:0000313" key="12">
    <source>
        <dbReference type="EMBL" id="GBG77925.1"/>
    </source>
</evidence>
<dbReference type="PANTHER" id="PTHR11626">
    <property type="entry name" value="FARNESYL-DIPHOSPHATE FARNESYLTRANSFERASE"/>
    <property type="match status" value="1"/>
</dbReference>
<dbReference type="InterPro" id="IPR008949">
    <property type="entry name" value="Isoprenoid_synthase_dom_sf"/>
</dbReference>
<dbReference type="PROSITE" id="PS01044">
    <property type="entry name" value="SQUALEN_PHYTOEN_SYN_1"/>
    <property type="match status" value="1"/>
</dbReference>
<evidence type="ECO:0000256" key="4">
    <source>
        <dbReference type="ARBA" id="ARBA00012373"/>
    </source>
</evidence>
<feature type="transmembrane region" description="Helical" evidence="11">
    <location>
        <begin position="430"/>
        <end position="452"/>
    </location>
</feature>
<keyword evidence="9" id="KW-0443">Lipid metabolism</keyword>
<accession>A0A388L6J1</accession>
<dbReference type="GO" id="GO:0045338">
    <property type="term" value="P:farnesyl diphosphate metabolic process"/>
    <property type="evidence" value="ECO:0007669"/>
    <property type="project" value="InterPro"/>
</dbReference>
<dbReference type="SUPFAM" id="SSF48576">
    <property type="entry name" value="Terpenoid synthases"/>
    <property type="match status" value="1"/>
</dbReference>
<keyword evidence="13" id="KW-1185">Reference proteome</keyword>
<evidence type="ECO:0000313" key="13">
    <source>
        <dbReference type="Proteomes" id="UP000265515"/>
    </source>
</evidence>
<dbReference type="AlphaFoldDB" id="A0A388L6J1"/>
<keyword evidence="5" id="KW-0444">Lipid biosynthesis</keyword>
<dbReference type="Pfam" id="PF00494">
    <property type="entry name" value="SQS_PSY"/>
    <property type="match status" value="1"/>
</dbReference>
<comment type="similarity">
    <text evidence="3 11">Belongs to the phytoene/squalene synthase family.</text>
</comment>
<comment type="function">
    <text evidence="11">Catalyzes the condensation of 2 farnesyl pyrophosphate (FPP) moieties to form squalene.</text>
</comment>
<evidence type="ECO:0000256" key="1">
    <source>
        <dbReference type="ARBA" id="ARBA00001946"/>
    </source>
</evidence>
<comment type="catalytic activity">
    <reaction evidence="11">
        <text>2 (2E,6E)-farnesyl diphosphate + NADH + H(+) = squalene + 2 diphosphate + NAD(+)</text>
        <dbReference type="Rhea" id="RHEA:32299"/>
        <dbReference type="ChEBI" id="CHEBI:15378"/>
        <dbReference type="ChEBI" id="CHEBI:15440"/>
        <dbReference type="ChEBI" id="CHEBI:33019"/>
        <dbReference type="ChEBI" id="CHEBI:57540"/>
        <dbReference type="ChEBI" id="CHEBI:57945"/>
        <dbReference type="ChEBI" id="CHEBI:175763"/>
        <dbReference type="EC" id="2.5.1.21"/>
    </reaction>
</comment>
<evidence type="ECO:0000256" key="6">
    <source>
        <dbReference type="ARBA" id="ARBA00022679"/>
    </source>
</evidence>
<dbReference type="STRING" id="69332.A0A388L6J1"/>
<proteinExistence type="inferred from homology"/>
<dbReference type="InterPro" id="IPR033904">
    <property type="entry name" value="Trans_IPPS_HH"/>
</dbReference>
<keyword evidence="8 11" id="KW-1133">Transmembrane helix</keyword>
<dbReference type="EMBL" id="BFEA01000280">
    <property type="protein sequence ID" value="GBG77925.1"/>
    <property type="molecule type" value="Genomic_DNA"/>
</dbReference>
<evidence type="ECO:0000256" key="2">
    <source>
        <dbReference type="ARBA" id="ARBA00004370"/>
    </source>
</evidence>
<comment type="catalytic activity">
    <reaction evidence="11">
        <text>2 (2E,6E)-farnesyl diphosphate + NADPH + H(+) = squalene + 2 diphosphate + NADP(+)</text>
        <dbReference type="Rhea" id="RHEA:32295"/>
        <dbReference type="ChEBI" id="CHEBI:15378"/>
        <dbReference type="ChEBI" id="CHEBI:15440"/>
        <dbReference type="ChEBI" id="CHEBI:33019"/>
        <dbReference type="ChEBI" id="CHEBI:57783"/>
        <dbReference type="ChEBI" id="CHEBI:58349"/>
        <dbReference type="ChEBI" id="CHEBI:175763"/>
        <dbReference type="EC" id="2.5.1.21"/>
    </reaction>
</comment>
<dbReference type="PROSITE" id="PS01045">
    <property type="entry name" value="SQUALEN_PHYTOEN_SYN_2"/>
    <property type="match status" value="1"/>
</dbReference>
<dbReference type="InterPro" id="IPR019845">
    <property type="entry name" value="Squalene/phytoene_synthase_CS"/>
</dbReference>
<evidence type="ECO:0000256" key="3">
    <source>
        <dbReference type="ARBA" id="ARBA00006251"/>
    </source>
</evidence>
<evidence type="ECO:0000256" key="11">
    <source>
        <dbReference type="RuleBase" id="RU368088"/>
    </source>
</evidence>
<dbReference type="FunFam" id="1.10.600.10:FF:000003">
    <property type="entry name" value="Farnesyl-diphosphate farnesyltransferase 1"/>
    <property type="match status" value="1"/>
</dbReference>
<dbReference type="InterPro" id="IPR006449">
    <property type="entry name" value="Squal_synth-like"/>
</dbReference>
<dbReference type="Gene3D" id="1.10.600.10">
    <property type="entry name" value="Farnesyl Diphosphate Synthase"/>
    <property type="match status" value="1"/>
</dbReference>
<comment type="pathway">
    <text evidence="11">Terpene metabolism; lanosterol biosynthesis; lanosterol from farnesyl diphosphate: step 1/3.</text>
</comment>
<evidence type="ECO:0000256" key="5">
    <source>
        <dbReference type="ARBA" id="ARBA00022516"/>
    </source>
</evidence>
<dbReference type="OrthoDB" id="431150at2759"/>
<dbReference type="OMA" id="GEACQLM"/>
<keyword evidence="10 11" id="KW-0472">Membrane</keyword>
<dbReference type="NCBIfam" id="TIGR01559">
    <property type="entry name" value="squal_synth"/>
    <property type="match status" value="1"/>
</dbReference>
<evidence type="ECO:0000256" key="10">
    <source>
        <dbReference type="ARBA" id="ARBA00023136"/>
    </source>
</evidence>
<dbReference type="GO" id="GO:0051996">
    <property type="term" value="F:squalene synthase [NAD(P)H] activity"/>
    <property type="evidence" value="ECO:0007669"/>
    <property type="project" value="UniProtKB-UniRule"/>
</dbReference>
<dbReference type="InterPro" id="IPR002060">
    <property type="entry name" value="Squ/phyt_synthse"/>
</dbReference>
<reference evidence="12 13" key="1">
    <citation type="journal article" date="2018" name="Cell">
        <title>The Chara Genome: Secondary Complexity and Implications for Plant Terrestrialization.</title>
        <authorList>
            <person name="Nishiyama T."/>
            <person name="Sakayama H."/>
            <person name="Vries J.D."/>
            <person name="Buschmann H."/>
            <person name="Saint-Marcoux D."/>
            <person name="Ullrich K.K."/>
            <person name="Haas F.B."/>
            <person name="Vanderstraeten L."/>
            <person name="Becker D."/>
            <person name="Lang D."/>
            <person name="Vosolsobe S."/>
            <person name="Rombauts S."/>
            <person name="Wilhelmsson P.K.I."/>
            <person name="Janitza P."/>
            <person name="Kern R."/>
            <person name="Heyl A."/>
            <person name="Rumpler F."/>
            <person name="Villalobos L.I.A.C."/>
            <person name="Clay J.M."/>
            <person name="Skokan R."/>
            <person name="Toyoda A."/>
            <person name="Suzuki Y."/>
            <person name="Kagoshima H."/>
            <person name="Schijlen E."/>
            <person name="Tajeshwar N."/>
            <person name="Catarino B."/>
            <person name="Hetherington A.J."/>
            <person name="Saltykova A."/>
            <person name="Bonnot C."/>
            <person name="Breuninger H."/>
            <person name="Symeonidi A."/>
            <person name="Radhakrishnan G.V."/>
            <person name="Van Nieuwerburgh F."/>
            <person name="Deforce D."/>
            <person name="Chang C."/>
            <person name="Karol K.G."/>
            <person name="Hedrich R."/>
            <person name="Ulvskov P."/>
            <person name="Glockner G."/>
            <person name="Delwiche C.F."/>
            <person name="Petrasek J."/>
            <person name="Van de Peer Y."/>
            <person name="Friml J."/>
            <person name="Beilby M."/>
            <person name="Dolan L."/>
            <person name="Kohara Y."/>
            <person name="Sugano S."/>
            <person name="Fujiyama A."/>
            <person name="Delaux P.-M."/>
            <person name="Quint M."/>
            <person name="TheiBen G."/>
            <person name="Hagemann M."/>
            <person name="Harholt J."/>
            <person name="Dunand C."/>
            <person name="Zachgo S."/>
            <person name="Langdale J."/>
            <person name="Maumus F."/>
            <person name="Straeten D.V.D."/>
            <person name="Gould S.B."/>
            <person name="Rensing S.A."/>
        </authorList>
    </citation>
    <scope>NUCLEOTIDE SEQUENCE [LARGE SCALE GENOMIC DNA]</scope>
    <source>
        <strain evidence="12 13">S276</strain>
    </source>
</reference>
<sequence>MEKMWLLLQRPDEMACMWRVRMASRRITKLPKDPDLAFCYAMLNRVSRSFAIVIQQLGQELRDAVCIFYLVLRGLDTVEDDMSIPVERKIPTLLDFHKTMYDTEWKFPCGDKDYQELMDKFHHVTASFLRLHRRYQEVIADVTRRMGEGMAKFITTDVDSVQRWDEYCHYVAGLVGIGLSELFVAAGLESSVRQEQANSMGLFLQKTNIIRDYLEDICEQPAPRMFWPKEVWSCYAEQLEDFKDDKHIDSAVKCLNHLVTDALRHAPDCLEYLAGLKARAVFRFCAIPQVMAMGTLMLCYGEPQVFKGVVKMRRGMAAKIMDKTLGMADVYGSFYDFATWMTSKVDTERDPNAHVTLKRLKDIQDICMQSSAFQARQRSLMLQMKAESSATWAVWFLFILYAVFAFGLLGTQETMGIPVAFEEGTSSTELYHKALASLLLVGSTLVVLQSFIDSKS</sequence>